<evidence type="ECO:0000256" key="3">
    <source>
        <dbReference type="ARBA" id="ARBA00022729"/>
    </source>
</evidence>
<keyword evidence="2" id="KW-0813">Transport</keyword>
<gene>
    <name evidence="4" type="ordered locus">Sgly_3219</name>
</gene>
<dbReference type="Proteomes" id="UP000007488">
    <property type="component" value="Chromosome"/>
</dbReference>
<dbReference type="GO" id="GO:1901982">
    <property type="term" value="F:maltose binding"/>
    <property type="evidence" value="ECO:0007669"/>
    <property type="project" value="TreeGrafter"/>
</dbReference>
<evidence type="ECO:0000313" key="4">
    <source>
        <dbReference type="EMBL" id="ADY57483.1"/>
    </source>
</evidence>
<dbReference type="GO" id="GO:0015768">
    <property type="term" value="P:maltose transport"/>
    <property type="evidence" value="ECO:0007669"/>
    <property type="project" value="TreeGrafter"/>
</dbReference>
<organism evidence="4 5">
    <name type="scientific">Syntrophobotulus glycolicus (strain DSM 8271 / FlGlyR)</name>
    <dbReference type="NCBI Taxonomy" id="645991"/>
    <lineage>
        <taxon>Bacteria</taxon>
        <taxon>Bacillati</taxon>
        <taxon>Bacillota</taxon>
        <taxon>Clostridia</taxon>
        <taxon>Eubacteriales</taxon>
        <taxon>Desulfitobacteriaceae</taxon>
        <taxon>Syntrophobotulus</taxon>
    </lineage>
</organism>
<dbReference type="AlphaFoldDB" id="F0T1Q9"/>
<name>F0T1Q9_SYNGF</name>
<proteinExistence type="inferred from homology"/>
<protein>
    <recommendedName>
        <fullName evidence="6">Extracellular solute-binding protein family 1</fullName>
    </recommendedName>
</protein>
<dbReference type="PANTHER" id="PTHR30061:SF50">
    <property type="entry name" value="MALTOSE_MALTODEXTRIN-BINDING PERIPLASMIC PROTEIN"/>
    <property type="match status" value="1"/>
</dbReference>
<dbReference type="RefSeq" id="WP_013626208.1">
    <property type="nucleotide sequence ID" value="NC_015172.1"/>
</dbReference>
<reference evidence="4 5" key="1">
    <citation type="journal article" date="2011" name="Stand. Genomic Sci.">
        <title>Complete genome sequence of Syntrophobotulus glycolicus type strain (FlGlyR).</title>
        <authorList>
            <person name="Han C."/>
            <person name="Mwirichia R."/>
            <person name="Chertkov O."/>
            <person name="Held B."/>
            <person name="Lapidus A."/>
            <person name="Nolan M."/>
            <person name="Lucas S."/>
            <person name="Hammon N."/>
            <person name="Deshpande S."/>
            <person name="Cheng J.F."/>
            <person name="Tapia R."/>
            <person name="Goodwin L."/>
            <person name="Pitluck S."/>
            <person name="Huntemann M."/>
            <person name="Liolios K."/>
            <person name="Ivanova N."/>
            <person name="Pagani I."/>
            <person name="Mavromatis K."/>
            <person name="Ovchinikova G."/>
            <person name="Pati A."/>
            <person name="Chen A."/>
            <person name="Palaniappan K."/>
            <person name="Land M."/>
            <person name="Hauser L."/>
            <person name="Brambilla E.M."/>
            <person name="Rohde M."/>
            <person name="Spring S."/>
            <person name="Sikorski J."/>
            <person name="Goker M."/>
            <person name="Woyke T."/>
            <person name="Bristow J."/>
            <person name="Eisen J.A."/>
            <person name="Markowitz V."/>
            <person name="Hugenholtz P."/>
            <person name="Kyrpides N.C."/>
            <person name="Klenk H.P."/>
            <person name="Detter J.C."/>
        </authorList>
    </citation>
    <scope>NUCLEOTIDE SEQUENCE [LARGE SCALE GENOMIC DNA]</scope>
    <source>
        <strain evidence="5">DSM 8271 / FlGlyR</strain>
    </source>
</reference>
<evidence type="ECO:0008006" key="6">
    <source>
        <dbReference type="Google" id="ProtNLM"/>
    </source>
</evidence>
<dbReference type="eggNOG" id="COG1653">
    <property type="taxonomic scope" value="Bacteria"/>
</dbReference>
<dbReference type="EMBL" id="CP002547">
    <property type="protein sequence ID" value="ADY57483.1"/>
    <property type="molecule type" value="Genomic_DNA"/>
</dbReference>
<keyword evidence="3" id="KW-0732">Signal</keyword>
<dbReference type="Gene3D" id="3.40.190.10">
    <property type="entry name" value="Periplasmic binding protein-like II"/>
    <property type="match status" value="1"/>
</dbReference>
<sequence>MGKTTKKGLLLILIVIFLISVPLGCGNSDRGEETAPAVISVWYSLSGAQADELLKQCSQIMSAHPDLVIKADYLAESEFVEKTWQLQAGGEGPEIFVTSGSIMDQLFSKGALSPVLAQSDHLFQPAKVRYSSHEQPYALPLLTDVPLLFYRTDLVEAPVNLNDLLARRTAIYAEKLNISLLSGWWKAEGGGFVSGQNPMINTANNLAFLNHISTLRAEGIVKEDPQAVEKFMKGEENYLLAWGSTVQTLTANQVSWGCVSFASLLGDNAKAVTGRSVCLANSSTKSAAGLHSKIQLVEEELLKPQVAEALSIPAKLLPANDQYYAGQQNQFIKNEVAKALTTAWGIEVSSLELKMLPILENAFQDSIFGGGSAETALEQAQQQLTVYLSSQK</sequence>
<accession>F0T1Q9</accession>
<dbReference type="InterPro" id="IPR006059">
    <property type="entry name" value="SBP"/>
</dbReference>
<keyword evidence="5" id="KW-1185">Reference proteome</keyword>
<dbReference type="Pfam" id="PF13416">
    <property type="entry name" value="SBP_bac_8"/>
    <property type="match status" value="1"/>
</dbReference>
<dbReference type="OrthoDB" id="9808332at2"/>
<dbReference type="STRING" id="645991.Sgly_3219"/>
<evidence type="ECO:0000256" key="1">
    <source>
        <dbReference type="ARBA" id="ARBA00008520"/>
    </source>
</evidence>
<dbReference type="HOGENOM" id="CLU_701549_0_0_9"/>
<comment type="similarity">
    <text evidence="1">Belongs to the bacterial solute-binding protein 1 family.</text>
</comment>
<dbReference type="GO" id="GO:0055052">
    <property type="term" value="C:ATP-binding cassette (ABC) transporter complex, substrate-binding subunit-containing"/>
    <property type="evidence" value="ECO:0007669"/>
    <property type="project" value="TreeGrafter"/>
</dbReference>
<evidence type="ECO:0000256" key="2">
    <source>
        <dbReference type="ARBA" id="ARBA00022448"/>
    </source>
</evidence>
<evidence type="ECO:0000313" key="5">
    <source>
        <dbReference type="Proteomes" id="UP000007488"/>
    </source>
</evidence>
<dbReference type="PANTHER" id="PTHR30061">
    <property type="entry name" value="MALTOSE-BINDING PERIPLASMIC PROTEIN"/>
    <property type="match status" value="1"/>
</dbReference>
<dbReference type="SUPFAM" id="SSF53850">
    <property type="entry name" value="Periplasmic binding protein-like II"/>
    <property type="match status" value="1"/>
</dbReference>
<dbReference type="GO" id="GO:0042956">
    <property type="term" value="P:maltodextrin transmembrane transport"/>
    <property type="evidence" value="ECO:0007669"/>
    <property type="project" value="TreeGrafter"/>
</dbReference>
<reference evidence="5" key="2">
    <citation type="submission" date="2011-02" db="EMBL/GenBank/DDBJ databases">
        <title>The complete genome of Syntrophobotulus glycolicus DSM 8271.</title>
        <authorList>
            <person name="Lucas S."/>
            <person name="Copeland A."/>
            <person name="Lapidus A."/>
            <person name="Bruce D."/>
            <person name="Goodwin L."/>
            <person name="Pitluck S."/>
            <person name="Kyrpides N."/>
            <person name="Mavromatis K."/>
            <person name="Pagani I."/>
            <person name="Ivanova N."/>
            <person name="Mikhailova N."/>
            <person name="Chertkov O."/>
            <person name="Held B."/>
            <person name="Detter J.C."/>
            <person name="Tapia R."/>
            <person name="Han C."/>
            <person name="Land M."/>
            <person name="Hauser L."/>
            <person name="Markowitz V."/>
            <person name="Cheng J.-F."/>
            <person name="Hugenholtz P."/>
            <person name="Woyke T."/>
            <person name="Wu D."/>
            <person name="Spring S."/>
            <person name="Schroeder M."/>
            <person name="Brambilla E."/>
            <person name="Klenk H.-P."/>
            <person name="Eisen J.A."/>
        </authorList>
    </citation>
    <scope>NUCLEOTIDE SEQUENCE [LARGE SCALE GENOMIC DNA]</scope>
    <source>
        <strain evidence="5">DSM 8271 / FlGlyR</strain>
    </source>
</reference>
<dbReference type="KEGG" id="sgy:Sgly_3219"/>